<dbReference type="GO" id="GO:0016790">
    <property type="term" value="F:thiolester hydrolase activity"/>
    <property type="evidence" value="ECO:0007669"/>
    <property type="project" value="UniProtKB-ARBA"/>
</dbReference>
<feature type="domain" description="Thioesterase" evidence="1">
    <location>
        <begin position="45"/>
        <end position="120"/>
    </location>
</feature>
<sequence length="153" mass="17225">MNIKEQFQMVIDLGMKLPNLKIKNIDDNGNIDMLYVAKESDYRLGGYISGPVQMALADVSMYFTVLLKKGLVLDSSTVSLNCQFLEPAKVEQLRIRAHCNRAGNRLAFGNVDILSVDDDTIFSQSTVIFSIGKKVYDFDSLVEEYYKKQGINP</sequence>
<dbReference type="RefSeq" id="WP_096686303.1">
    <property type="nucleotide sequence ID" value="NZ_AP014564.1"/>
</dbReference>
<dbReference type="Pfam" id="PF03061">
    <property type="entry name" value="4HBT"/>
    <property type="match status" value="1"/>
</dbReference>
<reference evidence="2 3" key="1">
    <citation type="submission" date="2014-03" db="EMBL/GenBank/DDBJ databases">
        <title>complete genome sequence of Flavobacteriaceae bacterium JBKA-6.</title>
        <authorList>
            <person name="Takano T."/>
            <person name="Nakamura Y."/>
            <person name="Takuma S."/>
            <person name="Yasuike M."/>
            <person name="Matsuyama T."/>
            <person name="Sakai T."/>
            <person name="Fujiwara A."/>
            <person name="Kimoto K."/>
            <person name="Fukuda Y."/>
            <person name="Kondo H."/>
            <person name="Hirono I."/>
            <person name="Nakayasu C."/>
        </authorList>
    </citation>
    <scope>NUCLEOTIDE SEQUENCE [LARGE SCALE GENOMIC DNA]</scope>
    <source>
        <strain evidence="2 3">JBKA-6</strain>
    </source>
</reference>
<dbReference type="Proteomes" id="UP000243197">
    <property type="component" value="Chromosome"/>
</dbReference>
<keyword evidence="3" id="KW-1185">Reference proteome</keyword>
<dbReference type="AlphaFoldDB" id="A0A1J1DYF2"/>
<proteinExistence type="predicted"/>
<dbReference type="Gene3D" id="3.10.129.10">
    <property type="entry name" value="Hotdog Thioesterase"/>
    <property type="match status" value="1"/>
</dbReference>
<evidence type="ECO:0000313" key="2">
    <source>
        <dbReference type="EMBL" id="BAV94930.1"/>
    </source>
</evidence>
<dbReference type="InterPro" id="IPR029069">
    <property type="entry name" value="HotDog_dom_sf"/>
</dbReference>
<gene>
    <name evidence="2" type="ORF">JBKA6_0917</name>
</gene>
<dbReference type="EMBL" id="AP014564">
    <property type="protein sequence ID" value="BAV94930.1"/>
    <property type="molecule type" value="Genomic_DNA"/>
</dbReference>
<dbReference type="SUPFAM" id="SSF54637">
    <property type="entry name" value="Thioesterase/thiol ester dehydrase-isomerase"/>
    <property type="match status" value="1"/>
</dbReference>
<dbReference type="CDD" id="cd03443">
    <property type="entry name" value="PaaI_thioesterase"/>
    <property type="match status" value="1"/>
</dbReference>
<name>A0A1J1DYF2_9FLAO</name>
<dbReference type="InterPro" id="IPR006683">
    <property type="entry name" value="Thioestr_dom"/>
</dbReference>
<dbReference type="KEGG" id="ise:JBKA6_0917"/>
<evidence type="ECO:0000313" key="3">
    <source>
        <dbReference type="Proteomes" id="UP000243197"/>
    </source>
</evidence>
<protein>
    <recommendedName>
        <fullName evidence="1">Thioesterase domain-containing protein</fullName>
    </recommendedName>
</protein>
<accession>A0A1J1DYF2</accession>
<organism evidence="2 3">
    <name type="scientific">Ichthyobacterium seriolicida</name>
    <dbReference type="NCBI Taxonomy" id="242600"/>
    <lineage>
        <taxon>Bacteria</taxon>
        <taxon>Pseudomonadati</taxon>
        <taxon>Bacteroidota</taxon>
        <taxon>Flavobacteriia</taxon>
        <taxon>Flavobacteriales</taxon>
        <taxon>Ichthyobacteriaceae</taxon>
        <taxon>Ichthyobacterium</taxon>
    </lineage>
</organism>
<dbReference type="OrthoDB" id="9805304at2"/>
<evidence type="ECO:0000259" key="1">
    <source>
        <dbReference type="Pfam" id="PF03061"/>
    </source>
</evidence>